<keyword evidence="4" id="KW-0808">Transferase</keyword>
<evidence type="ECO:0000256" key="3">
    <source>
        <dbReference type="ARBA" id="ARBA00022603"/>
    </source>
</evidence>
<evidence type="ECO:0000256" key="1">
    <source>
        <dbReference type="ARBA" id="ARBA00006594"/>
    </source>
</evidence>
<evidence type="ECO:0000256" key="5">
    <source>
        <dbReference type="ARBA" id="ARBA00022691"/>
    </source>
</evidence>
<evidence type="ECO:0000259" key="7">
    <source>
        <dbReference type="Pfam" id="PF01555"/>
    </source>
</evidence>
<dbReference type="InterPro" id="IPR002295">
    <property type="entry name" value="N4/N6-MTase_EcoPI_Mod-like"/>
</dbReference>
<dbReference type="PROSITE" id="PS00092">
    <property type="entry name" value="N6_MTASE"/>
    <property type="match status" value="1"/>
</dbReference>
<feature type="domain" description="DNA methylase N-4/N-6" evidence="7">
    <location>
        <begin position="110"/>
        <end position="466"/>
    </location>
</feature>
<keyword evidence="3" id="KW-0489">Methyltransferase</keyword>
<name>A0A3R1ATM5_SALET</name>
<dbReference type="InterPro" id="IPR029063">
    <property type="entry name" value="SAM-dependent_MTases_sf"/>
</dbReference>
<organism evidence="8">
    <name type="scientific">Salmonella enterica I</name>
    <dbReference type="NCBI Taxonomy" id="59201"/>
    <lineage>
        <taxon>Bacteria</taxon>
        <taxon>Pseudomonadati</taxon>
        <taxon>Pseudomonadota</taxon>
        <taxon>Gammaproteobacteria</taxon>
        <taxon>Enterobacterales</taxon>
        <taxon>Enterobacteriaceae</taxon>
        <taxon>Salmonella</taxon>
    </lineage>
</organism>
<proteinExistence type="inferred from homology"/>
<dbReference type="PRINTS" id="PR00506">
    <property type="entry name" value="D21N6MTFRASE"/>
</dbReference>
<dbReference type="SUPFAM" id="SSF53335">
    <property type="entry name" value="S-adenosyl-L-methionine-dependent methyltransferases"/>
    <property type="match status" value="1"/>
</dbReference>
<dbReference type="AlphaFoldDB" id="A0A3R1ATM5"/>
<dbReference type="Pfam" id="PF01555">
    <property type="entry name" value="N6_N4_Mtase"/>
    <property type="match status" value="1"/>
</dbReference>
<reference evidence="8" key="1">
    <citation type="submission" date="2018-09" db="EMBL/GenBank/DDBJ databases">
        <authorList>
            <person name="Ashton P.M."/>
            <person name="Dallman T."/>
            <person name="Nair S."/>
            <person name="De Pinna E."/>
            <person name="Peters T."/>
            <person name="Grant K."/>
        </authorList>
    </citation>
    <scope>NUCLEOTIDE SEQUENCE [LARGE SCALE GENOMIC DNA]</scope>
    <source>
        <strain evidence="8">598938</strain>
    </source>
</reference>
<evidence type="ECO:0000313" key="8">
    <source>
        <dbReference type="EMBL" id="MML55712.1"/>
    </source>
</evidence>
<comment type="caution">
    <text evidence="8">The sequence shown here is derived from an EMBL/GenBank/DDBJ whole genome shotgun (WGS) entry which is preliminary data.</text>
</comment>
<dbReference type="GO" id="GO:0032259">
    <property type="term" value="P:methylation"/>
    <property type="evidence" value="ECO:0007669"/>
    <property type="project" value="UniProtKB-KW"/>
</dbReference>
<sequence>MQKNLPEESLLEKLTKEELLKLVKEMHEDKKMHAIFSTDADLYANDATLMWQGRNRFLAETVTPVTIKSDAKKSFPEKVGGNHRIIDGDNLAVMRSLINEFRGGPNTGFDVVYMDPPYNTGSDAFIYNDNYRFSKAEVDKLKDAIGRVEKGVSLDDPSRHTKWINHIAPRLWAARKLLKHTGVLIISIDEHELPRLWMLLEEMYGEKNRIATLIWERSRKNDANYISEGHEYLLVWARDKSALDSKMKELAKNKKWERYKGKWRKPKEGAEDILTAYSDAKKIFLDDIPKIQKYMNDFFKNLPEDHPAKKIRYRKVDKNGVYNDDGNLNWPGGGGPRYDVLHPITHKPCKVPASGWRIANPEVMQALIDADKIAFKSDHNGIPRMKTYLHEMESEVATSVIRRMGQRAVETVTNILGKNSFDNPKDHEMLAELFNLVTWRDPNAIIFDPYAGSGTTGHAVLTMNSEDNGQRKFILVENGDPSNKKINRDHYVNNITAERIRRVLSGNWADKSQHPKINEGFNFYEAKKTVSKTVIMESNRENLADIILQVVEDDSNRLDCRMDGYKYLIGKTKLGFGIALVWEAGKANGHQPLTREIRSVIMDEAKKANVNRPVYIYAVANVSPLNDQLYRFQQIPDSILARLNLLEEE</sequence>
<keyword evidence="5" id="KW-0949">S-adenosyl-L-methionine</keyword>
<comment type="similarity">
    <text evidence="1">Belongs to the N(4)/N(6)-methyltransferase family.</text>
</comment>
<evidence type="ECO:0000256" key="2">
    <source>
        <dbReference type="ARBA" id="ARBA00011900"/>
    </source>
</evidence>
<protein>
    <recommendedName>
        <fullName evidence="2">site-specific DNA-methyltransferase (adenine-specific)</fullName>
        <ecNumber evidence="2">2.1.1.72</ecNumber>
    </recommendedName>
</protein>
<comment type="catalytic activity">
    <reaction evidence="6">
        <text>a 2'-deoxyadenosine in DNA + S-adenosyl-L-methionine = an N(6)-methyl-2'-deoxyadenosine in DNA + S-adenosyl-L-homocysteine + H(+)</text>
        <dbReference type="Rhea" id="RHEA:15197"/>
        <dbReference type="Rhea" id="RHEA-COMP:12418"/>
        <dbReference type="Rhea" id="RHEA-COMP:12419"/>
        <dbReference type="ChEBI" id="CHEBI:15378"/>
        <dbReference type="ChEBI" id="CHEBI:57856"/>
        <dbReference type="ChEBI" id="CHEBI:59789"/>
        <dbReference type="ChEBI" id="CHEBI:90615"/>
        <dbReference type="ChEBI" id="CHEBI:90616"/>
        <dbReference type="EC" id="2.1.1.72"/>
    </reaction>
</comment>
<evidence type="ECO:0000256" key="4">
    <source>
        <dbReference type="ARBA" id="ARBA00022679"/>
    </source>
</evidence>
<dbReference type="Proteomes" id="UP000885348">
    <property type="component" value="Unassembled WGS sequence"/>
</dbReference>
<dbReference type="InterPro" id="IPR002052">
    <property type="entry name" value="DNA_methylase_N6_adenine_CS"/>
</dbReference>
<evidence type="ECO:0000256" key="6">
    <source>
        <dbReference type="ARBA" id="ARBA00047942"/>
    </source>
</evidence>
<dbReference type="GO" id="GO:0009007">
    <property type="term" value="F:site-specific DNA-methyltransferase (adenine-specific) activity"/>
    <property type="evidence" value="ECO:0007669"/>
    <property type="project" value="UniProtKB-EC"/>
</dbReference>
<gene>
    <name evidence="8" type="ORF">D7N80_20980</name>
</gene>
<dbReference type="GO" id="GO:0003677">
    <property type="term" value="F:DNA binding"/>
    <property type="evidence" value="ECO:0007669"/>
    <property type="project" value="InterPro"/>
</dbReference>
<dbReference type="InterPro" id="IPR002941">
    <property type="entry name" value="DNA_methylase_N4/N6"/>
</dbReference>
<accession>A0A3R1ATM5</accession>
<dbReference type="GO" id="GO:0008170">
    <property type="term" value="F:N-methyltransferase activity"/>
    <property type="evidence" value="ECO:0007669"/>
    <property type="project" value="InterPro"/>
</dbReference>
<dbReference type="Gene3D" id="3.40.50.150">
    <property type="entry name" value="Vaccinia Virus protein VP39"/>
    <property type="match status" value="2"/>
</dbReference>
<dbReference type="EC" id="2.1.1.72" evidence="2"/>
<dbReference type="EMBL" id="RVVJ01000028">
    <property type="protein sequence ID" value="MML55712.1"/>
    <property type="molecule type" value="Genomic_DNA"/>
</dbReference>